<gene>
    <name evidence="1" type="ORF">DHETER_LOCUS8648</name>
</gene>
<comment type="caution">
    <text evidence="1">The sequence shown here is derived from an EMBL/GenBank/DDBJ whole genome shotgun (WGS) entry which is preliminary data.</text>
</comment>
<organism evidence="1 2">
    <name type="scientific">Dentiscutata heterogama</name>
    <dbReference type="NCBI Taxonomy" id="1316150"/>
    <lineage>
        <taxon>Eukaryota</taxon>
        <taxon>Fungi</taxon>
        <taxon>Fungi incertae sedis</taxon>
        <taxon>Mucoromycota</taxon>
        <taxon>Glomeromycotina</taxon>
        <taxon>Glomeromycetes</taxon>
        <taxon>Diversisporales</taxon>
        <taxon>Gigasporaceae</taxon>
        <taxon>Dentiscutata</taxon>
    </lineage>
</organism>
<evidence type="ECO:0000313" key="2">
    <source>
        <dbReference type="Proteomes" id="UP000789702"/>
    </source>
</evidence>
<dbReference type="Proteomes" id="UP000789702">
    <property type="component" value="Unassembled WGS sequence"/>
</dbReference>
<feature type="non-terminal residue" evidence="1">
    <location>
        <position position="346"/>
    </location>
</feature>
<dbReference type="EMBL" id="CAJVPU010014037">
    <property type="protein sequence ID" value="CAG8636872.1"/>
    <property type="molecule type" value="Genomic_DNA"/>
</dbReference>
<proteinExistence type="predicted"/>
<keyword evidence="2" id="KW-1185">Reference proteome</keyword>
<reference evidence="1" key="1">
    <citation type="submission" date="2021-06" db="EMBL/GenBank/DDBJ databases">
        <authorList>
            <person name="Kallberg Y."/>
            <person name="Tangrot J."/>
            <person name="Rosling A."/>
        </authorList>
    </citation>
    <scope>NUCLEOTIDE SEQUENCE</scope>
    <source>
        <strain evidence="1">IL203A</strain>
    </source>
</reference>
<sequence length="346" mass="37872">MDLGNTQMSSNDKGDDPSPEKIDFHISNCSPEPSRSTGSVDSLQPLTQSSKIQSDPRVSENDDSSSHGMTFGDSEDISDTQDGRVDKVIMAVNLRNRKLGCAYYNVATSKLYLMEDVAESPPYDMVNLCELVCLLIKRKLGVDILIQISSKLVRFQVSPSIILVSSRADDAFIQALQAEDGSTLIPYIVEIRPGSEFIYASAKTKLFSIRLGDQGHVPSHAEASKQEIYLHLSSIVNLESSETVCCAGALINYISRAKITGALSEDLQVGVLGIEQFSFITYTARDYRTDDSNVKSNANTDSKTCGVVISNLNNYGISLSSLQIFEDESHPNMHMQAKSKEGLSLF</sequence>
<accession>A0ACA9N847</accession>
<name>A0ACA9N847_9GLOM</name>
<protein>
    <submittedName>
        <fullName evidence="1">17008_t:CDS:1</fullName>
    </submittedName>
</protein>
<evidence type="ECO:0000313" key="1">
    <source>
        <dbReference type="EMBL" id="CAG8636872.1"/>
    </source>
</evidence>